<gene>
    <name evidence="1" type="ORF">GCM10022291_30660</name>
</gene>
<dbReference type="EMBL" id="BAABCA010000007">
    <property type="protein sequence ID" value="GAA4238803.1"/>
    <property type="molecule type" value="Genomic_DNA"/>
</dbReference>
<protein>
    <submittedName>
        <fullName evidence="1">Uncharacterized protein</fullName>
    </submittedName>
</protein>
<evidence type="ECO:0000313" key="2">
    <source>
        <dbReference type="Proteomes" id="UP001501496"/>
    </source>
</evidence>
<keyword evidence="2" id="KW-1185">Reference proteome</keyword>
<organism evidence="1 2">
    <name type="scientific">Postechiella marina</name>
    <dbReference type="NCBI Taxonomy" id="943941"/>
    <lineage>
        <taxon>Bacteria</taxon>
        <taxon>Pseudomonadati</taxon>
        <taxon>Bacteroidota</taxon>
        <taxon>Flavobacteriia</taxon>
        <taxon>Flavobacteriales</taxon>
        <taxon>Flavobacteriaceae</taxon>
        <taxon>Postechiella</taxon>
    </lineage>
</organism>
<comment type="caution">
    <text evidence="1">The sequence shown here is derived from an EMBL/GenBank/DDBJ whole genome shotgun (WGS) entry which is preliminary data.</text>
</comment>
<reference evidence="2" key="1">
    <citation type="journal article" date="2019" name="Int. J. Syst. Evol. Microbiol.">
        <title>The Global Catalogue of Microorganisms (GCM) 10K type strain sequencing project: providing services to taxonomists for standard genome sequencing and annotation.</title>
        <authorList>
            <consortium name="The Broad Institute Genomics Platform"/>
            <consortium name="The Broad Institute Genome Sequencing Center for Infectious Disease"/>
            <person name="Wu L."/>
            <person name="Ma J."/>
        </authorList>
    </citation>
    <scope>NUCLEOTIDE SEQUENCE [LARGE SCALE GENOMIC DNA]</scope>
    <source>
        <strain evidence="2">JCM 17630</strain>
    </source>
</reference>
<proteinExistence type="predicted"/>
<dbReference type="RefSeq" id="WP_344789220.1">
    <property type="nucleotide sequence ID" value="NZ_BAABCA010000007.1"/>
</dbReference>
<dbReference type="Proteomes" id="UP001501496">
    <property type="component" value="Unassembled WGS sequence"/>
</dbReference>
<name>A0ABP8CFV8_9FLAO</name>
<accession>A0ABP8CFV8</accession>
<evidence type="ECO:0000313" key="1">
    <source>
        <dbReference type="EMBL" id="GAA4238803.1"/>
    </source>
</evidence>
<sequence length="51" mass="5996">MQQGSQTIKANKKRTVLNLIKEAKASHSNQKTRKFTNIQYLKVTRYIVIFE</sequence>